<name>A0A9D5HQN4_9LILI</name>
<reference evidence="3" key="1">
    <citation type="submission" date="2021-03" db="EMBL/GenBank/DDBJ databases">
        <authorList>
            <person name="Li Z."/>
            <person name="Yang C."/>
        </authorList>
    </citation>
    <scope>NUCLEOTIDE SEQUENCE</scope>
    <source>
        <strain evidence="3">Dzin_1.0</strain>
        <tissue evidence="3">Leaf</tissue>
    </source>
</reference>
<feature type="region of interest" description="Disordered" evidence="1">
    <location>
        <begin position="27"/>
        <end position="84"/>
    </location>
</feature>
<evidence type="ECO:0000313" key="4">
    <source>
        <dbReference type="Proteomes" id="UP001085076"/>
    </source>
</evidence>
<feature type="chain" id="PRO_5038823097" evidence="2">
    <location>
        <begin position="25"/>
        <end position="98"/>
    </location>
</feature>
<evidence type="ECO:0000313" key="3">
    <source>
        <dbReference type="EMBL" id="KAJ0984377.1"/>
    </source>
</evidence>
<feature type="compositionally biased region" description="Acidic residues" evidence="1">
    <location>
        <begin position="58"/>
        <end position="80"/>
    </location>
</feature>
<dbReference type="Proteomes" id="UP001085076">
    <property type="component" value="Miscellaneous, Linkage group lg01"/>
</dbReference>
<evidence type="ECO:0000256" key="1">
    <source>
        <dbReference type="SAM" id="MobiDB-lite"/>
    </source>
</evidence>
<feature type="signal peptide" evidence="2">
    <location>
        <begin position="1"/>
        <end position="24"/>
    </location>
</feature>
<evidence type="ECO:0000256" key="2">
    <source>
        <dbReference type="SAM" id="SignalP"/>
    </source>
</evidence>
<dbReference type="AlphaFoldDB" id="A0A9D5HQN4"/>
<keyword evidence="4" id="KW-1185">Reference proteome</keyword>
<proteinExistence type="predicted"/>
<dbReference type="EMBL" id="JAGGNH010000001">
    <property type="protein sequence ID" value="KAJ0984377.1"/>
    <property type="molecule type" value="Genomic_DNA"/>
</dbReference>
<reference evidence="3" key="2">
    <citation type="journal article" date="2022" name="Hortic Res">
        <title>The genome of Dioscorea zingiberensis sheds light on the biosynthesis, origin and evolution of the medicinally important diosgenin saponins.</title>
        <authorList>
            <person name="Li Y."/>
            <person name="Tan C."/>
            <person name="Li Z."/>
            <person name="Guo J."/>
            <person name="Li S."/>
            <person name="Chen X."/>
            <person name="Wang C."/>
            <person name="Dai X."/>
            <person name="Yang H."/>
            <person name="Song W."/>
            <person name="Hou L."/>
            <person name="Xu J."/>
            <person name="Tong Z."/>
            <person name="Xu A."/>
            <person name="Yuan X."/>
            <person name="Wang W."/>
            <person name="Yang Q."/>
            <person name="Chen L."/>
            <person name="Sun Z."/>
            <person name="Wang K."/>
            <person name="Pan B."/>
            <person name="Chen J."/>
            <person name="Bao Y."/>
            <person name="Liu F."/>
            <person name="Qi X."/>
            <person name="Gang D.R."/>
            <person name="Wen J."/>
            <person name="Li J."/>
        </authorList>
    </citation>
    <scope>NUCLEOTIDE SEQUENCE</scope>
    <source>
        <strain evidence="3">Dzin_1.0</strain>
    </source>
</reference>
<protein>
    <submittedName>
        <fullName evidence="3">Uncharacterized protein</fullName>
    </submittedName>
</protein>
<gene>
    <name evidence="3" type="ORF">J5N97_002733</name>
</gene>
<organism evidence="3 4">
    <name type="scientific">Dioscorea zingiberensis</name>
    <dbReference type="NCBI Taxonomy" id="325984"/>
    <lineage>
        <taxon>Eukaryota</taxon>
        <taxon>Viridiplantae</taxon>
        <taxon>Streptophyta</taxon>
        <taxon>Embryophyta</taxon>
        <taxon>Tracheophyta</taxon>
        <taxon>Spermatophyta</taxon>
        <taxon>Magnoliopsida</taxon>
        <taxon>Liliopsida</taxon>
        <taxon>Dioscoreales</taxon>
        <taxon>Dioscoreaceae</taxon>
        <taxon>Dioscorea</taxon>
    </lineage>
</organism>
<accession>A0A9D5HQN4</accession>
<sequence length="98" mass="10676">MAFRRVWLLVALLAIVLLMSKVSSENPTLKDVGEVQDNDGNPAIPSAATNKPNNAEDHDAEDQEDNMDIDGQDEGDDDDISSGPLSIFCMALELCREN</sequence>
<comment type="caution">
    <text evidence="3">The sequence shown here is derived from an EMBL/GenBank/DDBJ whole genome shotgun (WGS) entry which is preliminary data.</text>
</comment>
<keyword evidence="2" id="KW-0732">Signal</keyword>